<sequence>MGHSRDRRRCLGHGLICGRVPAPPAIALLVHLLDEFKEFAQIIGALRHIGGPDLLTAAMMGLVHEGDHGRAVGQRRMIDEAAEDMRAEHSLRTCFYLRPEALNEGRERRIGIRDRPRGVSRVVKHIAELGFEEDAAAIGEVARGLLRVSIGFKPALSQLDGRERRRGSHHGLLACRRMYFEMLYAVGYRKAGHMPAESRIVGGHD</sequence>
<name>A0A7D9H5K6_9GAMM</name>
<protein>
    <submittedName>
        <fullName evidence="1">Uncharacterized protein</fullName>
    </submittedName>
</protein>
<reference evidence="1" key="1">
    <citation type="submission" date="2019-07" db="EMBL/GenBank/DDBJ databases">
        <authorList>
            <person name="Weber M."/>
            <person name="Kostadinov I."/>
            <person name="Kostadinov D I."/>
        </authorList>
    </citation>
    <scope>NUCLEOTIDE SEQUENCE</scope>
    <source>
        <strain evidence="1">Gfbio:sag-sample-b02:053724c1-46a9-4a36-b237-ea2bf867836b</strain>
    </source>
</reference>
<gene>
    <name evidence="1" type="ORF">JTBB02_V1_100002</name>
</gene>
<accession>A0A7D9H5K6</accession>
<dbReference type="AlphaFoldDB" id="A0A7D9H5K6"/>
<evidence type="ECO:0000313" key="1">
    <source>
        <dbReference type="EMBL" id="VUX55008.1"/>
    </source>
</evidence>
<proteinExistence type="predicted"/>
<organism evidence="1">
    <name type="scientific">uncultured Woeseiaceae bacterium</name>
    <dbReference type="NCBI Taxonomy" id="1983305"/>
    <lineage>
        <taxon>Bacteria</taxon>
        <taxon>Pseudomonadati</taxon>
        <taxon>Pseudomonadota</taxon>
        <taxon>Gammaproteobacteria</taxon>
        <taxon>Woeseiales</taxon>
        <taxon>Woeseiaceae</taxon>
        <taxon>environmental samples</taxon>
    </lineage>
</organism>
<dbReference type="EMBL" id="LR633966">
    <property type="protein sequence ID" value="VUX55008.1"/>
    <property type="molecule type" value="Genomic_DNA"/>
</dbReference>